<dbReference type="CDD" id="cd05254">
    <property type="entry name" value="dTDP_HR_like_SDR_e"/>
    <property type="match status" value="1"/>
</dbReference>
<organism evidence="8 9">
    <name type="scientific">Acidisphaera rubrifaciens HS-AP3</name>
    <dbReference type="NCBI Taxonomy" id="1231350"/>
    <lineage>
        <taxon>Bacteria</taxon>
        <taxon>Pseudomonadati</taxon>
        <taxon>Pseudomonadota</taxon>
        <taxon>Alphaproteobacteria</taxon>
        <taxon>Acetobacterales</taxon>
        <taxon>Acetobacteraceae</taxon>
        <taxon>Acidisphaera</taxon>
    </lineage>
</organism>
<dbReference type="Pfam" id="PF04321">
    <property type="entry name" value="RmlD_sub_bind"/>
    <property type="match status" value="1"/>
</dbReference>
<sequence length="291" mass="30204">MLVLGGSGQLALALSAAAEAAGIDCARLGRPEFDFDRPETVAALDSVPARLIVNAAAYTAVDAAEGDAAAAERANAAGPALLAAHCVRRGIPLVHISTDYVFDGSKGAPYIETDPTAPLGVYGATKLAGERAAMAAWPRTVILRTAWVYSATGRNFARTMLGAARKTDTLRVVADQRGCPTTAADLAAAIVAIAPRLSDGWEDGLAGIYHAAGGGETTWHGLAVALFEEAARHGLKMPTVTPIATSDWPTPVRRPADSRLDCGKLARVFGVALPHWRDSVAPVVDAWYAAA</sequence>
<feature type="domain" description="RmlD-like substrate binding" evidence="7">
    <location>
        <begin position="2"/>
        <end position="286"/>
    </location>
</feature>
<comment type="cofactor">
    <cofactor evidence="6">
        <name>Mg(2+)</name>
        <dbReference type="ChEBI" id="CHEBI:18420"/>
    </cofactor>
    <text evidence="6">Binds 1 Mg(2+) ion per monomer.</text>
</comment>
<dbReference type="InterPro" id="IPR036291">
    <property type="entry name" value="NAD(P)-bd_dom_sf"/>
</dbReference>
<comment type="similarity">
    <text evidence="2 6">Belongs to the dTDP-4-dehydrorhamnose reductase family.</text>
</comment>
<evidence type="ECO:0000256" key="6">
    <source>
        <dbReference type="RuleBase" id="RU364082"/>
    </source>
</evidence>
<evidence type="ECO:0000313" key="8">
    <source>
        <dbReference type="EMBL" id="GAN77066.1"/>
    </source>
</evidence>
<comment type="catalytic activity">
    <reaction evidence="5 6">
        <text>dTDP-beta-L-rhamnose + NADP(+) = dTDP-4-dehydro-beta-L-rhamnose + NADPH + H(+)</text>
        <dbReference type="Rhea" id="RHEA:21796"/>
        <dbReference type="ChEBI" id="CHEBI:15378"/>
        <dbReference type="ChEBI" id="CHEBI:57510"/>
        <dbReference type="ChEBI" id="CHEBI:57783"/>
        <dbReference type="ChEBI" id="CHEBI:58349"/>
        <dbReference type="ChEBI" id="CHEBI:62830"/>
        <dbReference type="EC" id="1.1.1.133"/>
    </reaction>
</comment>
<dbReference type="InterPro" id="IPR029903">
    <property type="entry name" value="RmlD-like-bd"/>
</dbReference>
<evidence type="ECO:0000256" key="3">
    <source>
        <dbReference type="ARBA" id="ARBA00012929"/>
    </source>
</evidence>
<dbReference type="UniPathway" id="UPA00124"/>
<name>A0A0D6P6V0_9PROT</name>
<proteinExistence type="inferred from homology"/>
<keyword evidence="6" id="KW-0560">Oxidoreductase</keyword>
<keyword evidence="9" id="KW-1185">Reference proteome</keyword>
<dbReference type="Gene3D" id="3.90.25.10">
    <property type="entry name" value="UDP-galactose 4-epimerase, domain 1"/>
    <property type="match status" value="1"/>
</dbReference>
<dbReference type="AlphaFoldDB" id="A0A0D6P6V0"/>
<dbReference type="PANTHER" id="PTHR10491:SF4">
    <property type="entry name" value="METHIONINE ADENOSYLTRANSFERASE 2 SUBUNIT BETA"/>
    <property type="match status" value="1"/>
</dbReference>
<dbReference type="GO" id="GO:0008831">
    <property type="term" value="F:dTDP-4-dehydrorhamnose reductase activity"/>
    <property type="evidence" value="ECO:0007669"/>
    <property type="project" value="UniProtKB-EC"/>
</dbReference>
<accession>A0A0D6P6V0</accession>
<evidence type="ECO:0000256" key="4">
    <source>
        <dbReference type="ARBA" id="ARBA00017099"/>
    </source>
</evidence>
<reference evidence="8 9" key="1">
    <citation type="submission" date="2012-11" db="EMBL/GenBank/DDBJ databases">
        <title>Whole genome sequence of Acidisphaera rubrifaciens HS-AP3.</title>
        <authorList>
            <person name="Azuma Y."/>
            <person name="Higashiura N."/>
            <person name="Hirakawa H."/>
            <person name="Matsushita K."/>
        </authorList>
    </citation>
    <scope>NUCLEOTIDE SEQUENCE [LARGE SCALE GENOMIC DNA]</scope>
    <source>
        <strain evidence="8 9">HS-AP3</strain>
    </source>
</reference>
<comment type="function">
    <text evidence="6">Catalyzes the reduction of dTDP-6-deoxy-L-lyxo-4-hexulose to yield dTDP-L-rhamnose.</text>
</comment>
<evidence type="ECO:0000256" key="2">
    <source>
        <dbReference type="ARBA" id="ARBA00010944"/>
    </source>
</evidence>
<gene>
    <name evidence="8" type="ORF">Asru_0227_05</name>
</gene>
<dbReference type="Gene3D" id="3.40.50.720">
    <property type="entry name" value="NAD(P)-binding Rossmann-like Domain"/>
    <property type="match status" value="1"/>
</dbReference>
<comment type="pathway">
    <text evidence="1 6">Carbohydrate biosynthesis; dTDP-L-rhamnose biosynthesis.</text>
</comment>
<evidence type="ECO:0000256" key="1">
    <source>
        <dbReference type="ARBA" id="ARBA00004781"/>
    </source>
</evidence>
<dbReference type="InterPro" id="IPR005913">
    <property type="entry name" value="dTDP_dehydrorham_reduct"/>
</dbReference>
<evidence type="ECO:0000259" key="7">
    <source>
        <dbReference type="Pfam" id="PF04321"/>
    </source>
</evidence>
<keyword evidence="6" id="KW-0521">NADP</keyword>
<comment type="caution">
    <text evidence="8">The sequence shown here is derived from an EMBL/GenBank/DDBJ whole genome shotgun (WGS) entry which is preliminary data.</text>
</comment>
<dbReference type="EMBL" id="BANB01000227">
    <property type="protein sequence ID" value="GAN77066.1"/>
    <property type="molecule type" value="Genomic_DNA"/>
</dbReference>
<evidence type="ECO:0000313" key="9">
    <source>
        <dbReference type="Proteomes" id="UP000032680"/>
    </source>
</evidence>
<dbReference type="Proteomes" id="UP000032680">
    <property type="component" value="Unassembled WGS sequence"/>
</dbReference>
<dbReference type="GO" id="GO:0019305">
    <property type="term" value="P:dTDP-rhamnose biosynthetic process"/>
    <property type="evidence" value="ECO:0007669"/>
    <property type="project" value="UniProtKB-UniPathway"/>
</dbReference>
<evidence type="ECO:0000256" key="5">
    <source>
        <dbReference type="ARBA" id="ARBA00048200"/>
    </source>
</evidence>
<dbReference type="PANTHER" id="PTHR10491">
    <property type="entry name" value="DTDP-4-DEHYDRORHAMNOSE REDUCTASE"/>
    <property type="match status" value="1"/>
</dbReference>
<dbReference type="NCBIfam" id="TIGR01214">
    <property type="entry name" value="rmlD"/>
    <property type="match status" value="1"/>
</dbReference>
<protein>
    <recommendedName>
        <fullName evidence="4 6">dTDP-4-dehydrorhamnose reductase</fullName>
        <ecNumber evidence="3 6">1.1.1.133</ecNumber>
    </recommendedName>
</protein>
<dbReference type="EC" id="1.1.1.133" evidence="3 6"/>
<dbReference type="SUPFAM" id="SSF51735">
    <property type="entry name" value="NAD(P)-binding Rossmann-fold domains"/>
    <property type="match status" value="1"/>
</dbReference>